<keyword evidence="10 16" id="KW-0798">TonB box</keyword>
<keyword evidence="6 14" id="KW-0812">Transmembrane</keyword>
<evidence type="ECO:0000256" key="3">
    <source>
        <dbReference type="ARBA" id="ARBA00022448"/>
    </source>
</evidence>
<evidence type="ECO:0000256" key="6">
    <source>
        <dbReference type="ARBA" id="ARBA00022692"/>
    </source>
</evidence>
<evidence type="ECO:0000256" key="13">
    <source>
        <dbReference type="ARBA" id="ARBA00023237"/>
    </source>
</evidence>
<keyword evidence="8" id="KW-0408">Iron</keyword>
<dbReference type="EMBL" id="QPJQ01000011">
    <property type="protein sequence ID" value="RCX04715.1"/>
    <property type="molecule type" value="Genomic_DNA"/>
</dbReference>
<feature type="short sequence motif" description="TonB C-terminal box" evidence="15">
    <location>
        <begin position="790"/>
        <end position="807"/>
    </location>
</feature>
<dbReference type="GO" id="GO:0015891">
    <property type="term" value="P:siderophore transport"/>
    <property type="evidence" value="ECO:0007669"/>
    <property type="project" value="InterPro"/>
</dbReference>
<evidence type="ECO:0000256" key="1">
    <source>
        <dbReference type="ARBA" id="ARBA00004571"/>
    </source>
</evidence>
<dbReference type="Gene3D" id="2.40.170.20">
    <property type="entry name" value="TonB-dependent receptor, beta-barrel domain"/>
    <property type="match status" value="1"/>
</dbReference>
<evidence type="ECO:0000256" key="2">
    <source>
        <dbReference type="ARBA" id="ARBA00009810"/>
    </source>
</evidence>
<dbReference type="Gene3D" id="3.55.50.30">
    <property type="match status" value="1"/>
</dbReference>
<dbReference type="PROSITE" id="PS01156">
    <property type="entry name" value="TONB_DEPENDENT_REC_2"/>
    <property type="match status" value="1"/>
</dbReference>
<dbReference type="PANTHER" id="PTHR32552">
    <property type="entry name" value="FERRICHROME IRON RECEPTOR-RELATED"/>
    <property type="match status" value="1"/>
</dbReference>
<evidence type="ECO:0000256" key="14">
    <source>
        <dbReference type="PROSITE-ProRule" id="PRU01360"/>
    </source>
</evidence>
<evidence type="ECO:0000256" key="5">
    <source>
        <dbReference type="ARBA" id="ARBA00022496"/>
    </source>
</evidence>
<dbReference type="Pfam" id="PF00593">
    <property type="entry name" value="TonB_dep_Rec_b-barrel"/>
    <property type="match status" value="1"/>
</dbReference>
<dbReference type="NCBIfam" id="TIGR01783">
    <property type="entry name" value="TonB-siderophor"/>
    <property type="match status" value="1"/>
</dbReference>
<dbReference type="InterPro" id="IPR012910">
    <property type="entry name" value="Plug_dom"/>
</dbReference>
<dbReference type="Pfam" id="PF07715">
    <property type="entry name" value="Plug"/>
    <property type="match status" value="1"/>
</dbReference>
<comment type="caution">
    <text evidence="18">The sequence shown here is derived from an EMBL/GenBank/DDBJ whole genome shotgun (WGS) entry which is preliminary data.</text>
</comment>
<evidence type="ECO:0000313" key="19">
    <source>
        <dbReference type="Proteomes" id="UP000253506"/>
    </source>
</evidence>
<name>A0A369A6C2_9GAMM</name>
<keyword evidence="4 14" id="KW-1134">Transmembrane beta strand</keyword>
<evidence type="ECO:0000256" key="15">
    <source>
        <dbReference type="PROSITE-ProRule" id="PRU10144"/>
    </source>
</evidence>
<evidence type="ECO:0000256" key="12">
    <source>
        <dbReference type="ARBA" id="ARBA00023170"/>
    </source>
</evidence>
<feature type="domain" description="Secretin/TonB short N-terminal" evidence="17">
    <location>
        <begin position="69"/>
        <end position="120"/>
    </location>
</feature>
<dbReference type="GO" id="GO:0015344">
    <property type="term" value="F:siderophore uptake transmembrane transporter activity"/>
    <property type="evidence" value="ECO:0007669"/>
    <property type="project" value="TreeGrafter"/>
</dbReference>
<dbReference type="Proteomes" id="UP000253506">
    <property type="component" value="Unassembled WGS sequence"/>
</dbReference>
<dbReference type="InterPro" id="IPR000531">
    <property type="entry name" value="Beta-barrel_TonB"/>
</dbReference>
<evidence type="ECO:0000256" key="16">
    <source>
        <dbReference type="RuleBase" id="RU003357"/>
    </source>
</evidence>
<evidence type="ECO:0000313" key="18">
    <source>
        <dbReference type="EMBL" id="RCX04715.1"/>
    </source>
</evidence>
<gene>
    <name evidence="18" type="ORF">DFP77_11181</name>
</gene>
<evidence type="ECO:0000256" key="11">
    <source>
        <dbReference type="ARBA" id="ARBA00023136"/>
    </source>
</evidence>
<comment type="subcellular location">
    <subcellularLocation>
        <location evidence="1 14">Cell outer membrane</location>
        <topology evidence="1 14">Multi-pass membrane protein</topology>
    </subcellularLocation>
</comment>
<dbReference type="Gene3D" id="2.170.130.10">
    <property type="entry name" value="TonB-dependent receptor, plug domain"/>
    <property type="match status" value="1"/>
</dbReference>
<evidence type="ECO:0000259" key="17">
    <source>
        <dbReference type="SMART" id="SM00965"/>
    </source>
</evidence>
<reference evidence="18 19" key="1">
    <citation type="submission" date="2018-07" db="EMBL/GenBank/DDBJ databases">
        <title>Genomic Encyclopedia of Type Strains, Phase III (KMG-III): the genomes of soil and plant-associated and newly described type strains.</title>
        <authorList>
            <person name="Whitman W."/>
        </authorList>
    </citation>
    <scope>NUCLEOTIDE SEQUENCE [LARGE SCALE GENOMIC DNA]</scope>
    <source>
        <strain evidence="18 19">CECT 7731</strain>
    </source>
</reference>
<dbReference type="InterPro" id="IPR010105">
    <property type="entry name" value="TonB_sidphr_rcpt"/>
</dbReference>
<dbReference type="InterPro" id="IPR039426">
    <property type="entry name" value="TonB-dep_rcpt-like"/>
</dbReference>
<keyword evidence="13 14" id="KW-0998">Cell outer membrane</keyword>
<sequence length="807" mass="87043">MATQKKNFRQTRLHRAISAAIFSTSLIVGTGASTLVQAEPSQQELRESVNIAAGDLGKTLTDIAVRYRIALSFDPALTQGLKNDAVSGDFSPLELIDALLESTNLIMAANPDGTYRLMDQSNYTMPGLAISADQIDNSVLTEYKGGQIESGGRLGVLGQQDSSNVPFSVVSYTNRAIEDQQLESIAEVLDNDASVQSGYGFGNFSERFMVRGFQLDSDAISYGGLYGILPRQVVSTNAVESVQLLKGSSAFLNGVTPGGSGIGGAINLEPKRADEDLTALTMDASAEGQVGINTDVSRRFGNNDQWGLRVNALQRDGDSAIDNESREETSINVGVDYKADKFNISSDIGYQKQTIESGRSVVYKGSITKVPRAPDANTNYAPSWAGSELENTFAIIKADYELNDHWTLNAVVGANKNKESGIYGSPTVNAANGDATVYRLSVPYESTTISSSVGLLGDLTTGDITHQLNIAYSGFENKAYTAYTMSGTSNTNIYNPTAIAYPDTIFAGGDMDNPDLKSRTEAKGFSFADTLGFLDDSILVTLGARYQEIDVTNYNYDTSVDTAYSDSAISPIYGIVYKTSEKLSVYANHIEALQEGKTVPNDTNNYSNGGASLKPYTSEQNEIGIKFEDGTLGASAALFEISKPEAYGDAGGVYGYYGEQRNRGLELSLFGEPMQGLRINTSATWLDPKLEKAQNGTNEGNDVVGVAKYRLVLGGEYDLRTFEGLTLGGKIIRNGSQYLDASNSLEVDPWTRVDINARYETSIAQQDVTWRLNITNVTNESYWASAAGGYLTQGQPREIKLSLSTEF</sequence>
<keyword evidence="3 14" id="KW-0813">Transport</keyword>
<dbReference type="InterPro" id="IPR010917">
    <property type="entry name" value="TonB_rcpt_CS"/>
</dbReference>
<dbReference type="GO" id="GO:0038023">
    <property type="term" value="F:signaling receptor activity"/>
    <property type="evidence" value="ECO:0007669"/>
    <property type="project" value="InterPro"/>
</dbReference>
<keyword evidence="5" id="KW-0410">Iron transport</keyword>
<dbReference type="PANTHER" id="PTHR32552:SF82">
    <property type="entry name" value="FCUA PROTEIN"/>
    <property type="match status" value="1"/>
</dbReference>
<dbReference type="InterPro" id="IPR037066">
    <property type="entry name" value="Plug_dom_sf"/>
</dbReference>
<keyword evidence="11 14" id="KW-0472">Membrane</keyword>
<evidence type="ECO:0000256" key="9">
    <source>
        <dbReference type="ARBA" id="ARBA00023065"/>
    </source>
</evidence>
<comment type="similarity">
    <text evidence="2 14 16">Belongs to the TonB-dependent receptor family.</text>
</comment>
<dbReference type="CDD" id="cd01347">
    <property type="entry name" value="ligand_gated_channel"/>
    <property type="match status" value="1"/>
</dbReference>
<evidence type="ECO:0000256" key="7">
    <source>
        <dbReference type="ARBA" id="ARBA00022729"/>
    </source>
</evidence>
<dbReference type="InterPro" id="IPR011662">
    <property type="entry name" value="Secretin/TonB_short_N"/>
</dbReference>
<dbReference type="InterPro" id="IPR036942">
    <property type="entry name" value="Beta-barrel_TonB_sf"/>
</dbReference>
<dbReference type="PROSITE" id="PS52016">
    <property type="entry name" value="TONB_DEPENDENT_REC_3"/>
    <property type="match status" value="1"/>
</dbReference>
<protein>
    <submittedName>
        <fullName evidence="18">Iron complex outermembrane receptor protein</fullName>
    </submittedName>
</protein>
<dbReference type="OrthoDB" id="8732650at2"/>
<evidence type="ECO:0000256" key="8">
    <source>
        <dbReference type="ARBA" id="ARBA00023004"/>
    </source>
</evidence>
<keyword evidence="12 18" id="KW-0675">Receptor</keyword>
<dbReference type="RefSeq" id="WP_114411764.1">
    <property type="nucleotide sequence ID" value="NZ_QPJQ01000011.1"/>
</dbReference>
<proteinExistence type="inferred from homology"/>
<dbReference type="GO" id="GO:0009279">
    <property type="term" value="C:cell outer membrane"/>
    <property type="evidence" value="ECO:0007669"/>
    <property type="project" value="UniProtKB-SubCell"/>
</dbReference>
<accession>A0A369A6C2</accession>
<dbReference type="AlphaFoldDB" id="A0A369A6C2"/>
<keyword evidence="9" id="KW-0406">Ion transport</keyword>
<evidence type="ECO:0000256" key="10">
    <source>
        <dbReference type="ARBA" id="ARBA00023077"/>
    </source>
</evidence>
<keyword evidence="7" id="KW-0732">Signal</keyword>
<dbReference type="SUPFAM" id="SSF56935">
    <property type="entry name" value="Porins"/>
    <property type="match status" value="1"/>
</dbReference>
<evidence type="ECO:0000256" key="4">
    <source>
        <dbReference type="ARBA" id="ARBA00022452"/>
    </source>
</evidence>
<organism evidence="18 19">
    <name type="scientific">Marinomonas foliarum</name>
    <dbReference type="NCBI Taxonomy" id="491950"/>
    <lineage>
        <taxon>Bacteria</taxon>
        <taxon>Pseudomonadati</taxon>
        <taxon>Pseudomonadota</taxon>
        <taxon>Gammaproteobacteria</taxon>
        <taxon>Oceanospirillales</taxon>
        <taxon>Oceanospirillaceae</taxon>
        <taxon>Marinomonas</taxon>
    </lineage>
</organism>
<dbReference type="SMART" id="SM00965">
    <property type="entry name" value="STN"/>
    <property type="match status" value="1"/>
</dbReference>